<dbReference type="RefSeq" id="XP_032803739.1">
    <property type="nucleotide sequence ID" value="XM_032947848.1"/>
</dbReference>
<keyword evidence="11" id="KW-1185">Reference proteome</keyword>
<feature type="region of interest" description="Disordered" evidence="9">
    <location>
        <begin position="826"/>
        <end position="850"/>
    </location>
</feature>
<dbReference type="GO" id="GO:0005813">
    <property type="term" value="C:centrosome"/>
    <property type="evidence" value="ECO:0007669"/>
    <property type="project" value="TreeGrafter"/>
</dbReference>
<dbReference type="PANTHER" id="PTHR46591:SF1">
    <property type="entry name" value="ZINC FINGER FYVE DOMAIN-CONTAINING PROTEIN 26"/>
    <property type="match status" value="1"/>
</dbReference>
<dbReference type="SMART" id="SM00064">
    <property type="entry name" value="FYVE"/>
    <property type="match status" value="1"/>
</dbReference>
<evidence type="ECO:0000313" key="15">
    <source>
        <dbReference type="RefSeq" id="XP_032803742.1"/>
    </source>
</evidence>
<evidence type="ECO:0000313" key="11">
    <source>
        <dbReference type="Proteomes" id="UP001318040"/>
    </source>
</evidence>
<dbReference type="SUPFAM" id="SSF57903">
    <property type="entry name" value="FYVE/PHD zinc finger"/>
    <property type="match status" value="1"/>
</dbReference>
<feature type="domain" description="FYVE-type" evidence="10">
    <location>
        <begin position="1896"/>
        <end position="1956"/>
    </location>
</feature>
<evidence type="ECO:0000313" key="14">
    <source>
        <dbReference type="RefSeq" id="XP_032803741.1"/>
    </source>
</evidence>
<dbReference type="GO" id="GO:0000724">
    <property type="term" value="P:double-strand break repair via homologous recombination"/>
    <property type="evidence" value="ECO:0007669"/>
    <property type="project" value="InterPro"/>
</dbReference>
<dbReference type="GO" id="GO:0032465">
    <property type="term" value="P:regulation of cytokinesis"/>
    <property type="evidence" value="ECO:0007669"/>
    <property type="project" value="TreeGrafter"/>
</dbReference>
<dbReference type="FunFam" id="3.30.40.10:FF:000295">
    <property type="entry name" value="Zinc finger, FYVE domain-containing 26"/>
    <property type="match status" value="1"/>
</dbReference>
<evidence type="ECO:0000313" key="12">
    <source>
        <dbReference type="RefSeq" id="XP_032803739.1"/>
    </source>
</evidence>
<evidence type="ECO:0000259" key="10">
    <source>
        <dbReference type="PROSITE" id="PS50178"/>
    </source>
</evidence>
<evidence type="ECO:0000256" key="8">
    <source>
        <dbReference type="PROSITE-ProRule" id="PRU00091"/>
    </source>
</evidence>
<dbReference type="RefSeq" id="XP_032803741.1">
    <property type="nucleotide sequence ID" value="XM_032947850.1"/>
</dbReference>
<reference evidence="12 13" key="1">
    <citation type="submission" date="2025-04" db="UniProtKB">
        <authorList>
            <consortium name="RefSeq"/>
        </authorList>
    </citation>
    <scope>IDENTIFICATION</scope>
    <source>
        <tissue evidence="12 13">Sperm</tissue>
    </source>
</reference>
<feature type="compositionally biased region" description="Polar residues" evidence="9">
    <location>
        <begin position="691"/>
        <end position="712"/>
    </location>
</feature>
<dbReference type="Gene3D" id="3.30.40.10">
    <property type="entry name" value="Zinc/RING finger domain, C3HC4 (zinc finger)"/>
    <property type="match status" value="1"/>
</dbReference>
<feature type="compositionally biased region" description="Polar residues" evidence="9">
    <location>
        <begin position="866"/>
        <end position="879"/>
    </location>
</feature>
<keyword evidence="2" id="KW-0597">Phosphoprotein</keyword>
<dbReference type="PANTHER" id="PTHR46591">
    <property type="entry name" value="ZINC FINGER FYVE DOMAIN-CONTAINING PROTEIN 26"/>
    <property type="match status" value="1"/>
</dbReference>
<evidence type="ECO:0000256" key="9">
    <source>
        <dbReference type="SAM" id="MobiDB-lite"/>
    </source>
</evidence>
<dbReference type="InterPro" id="IPR028730">
    <property type="entry name" value="ZFYVE26"/>
</dbReference>
<dbReference type="RefSeq" id="XP_032803740.1">
    <property type="nucleotide sequence ID" value="XM_032947849.1"/>
</dbReference>
<feature type="region of interest" description="Disordered" evidence="9">
    <location>
        <begin position="1810"/>
        <end position="1870"/>
    </location>
</feature>
<feature type="compositionally biased region" description="Polar residues" evidence="9">
    <location>
        <begin position="533"/>
        <end position="551"/>
    </location>
</feature>
<evidence type="ECO:0000256" key="4">
    <source>
        <dbReference type="ARBA" id="ARBA00022771"/>
    </source>
</evidence>
<feature type="region of interest" description="Disordered" evidence="9">
    <location>
        <begin position="866"/>
        <end position="895"/>
    </location>
</feature>
<feature type="compositionally biased region" description="Basic residues" evidence="9">
    <location>
        <begin position="834"/>
        <end position="843"/>
    </location>
</feature>
<dbReference type="Pfam" id="PF01363">
    <property type="entry name" value="FYVE"/>
    <property type="match status" value="1"/>
</dbReference>
<dbReference type="KEGG" id="pmrn:116939461"/>
<dbReference type="CTD" id="23503"/>
<dbReference type="GO" id="GO:0005765">
    <property type="term" value="C:lysosomal membrane"/>
    <property type="evidence" value="ECO:0007669"/>
    <property type="project" value="TreeGrafter"/>
</dbReference>
<feature type="region of interest" description="Disordered" evidence="9">
    <location>
        <begin position="531"/>
        <end position="577"/>
    </location>
</feature>
<comment type="subunit">
    <text evidence="6">Interacts with AP5Z1, AP5B1, AP5S1 and SPG11. Interacts with TTC19 and KIF13A.</text>
</comment>
<protein>
    <recommendedName>
        <fullName evidence="1">Zinc finger FYVE domain-containing protein 26</fullName>
    </recommendedName>
</protein>
<dbReference type="RefSeq" id="XP_032803742.1">
    <property type="nucleotide sequence ID" value="XM_032947851.1"/>
</dbReference>
<dbReference type="GO" id="GO:0030496">
    <property type="term" value="C:midbody"/>
    <property type="evidence" value="ECO:0007669"/>
    <property type="project" value="TreeGrafter"/>
</dbReference>
<dbReference type="Pfam" id="PF25569">
    <property type="entry name" value="TPR_ZFYVE26"/>
    <property type="match status" value="1"/>
</dbReference>
<comment type="function">
    <text evidence="7">Phosphatidylinositol 3-phosphate-binding protein required for the abscission step in cytokinesis: recruited to the midbody during cytokinesis and acts as a regulator of abscission. May also be required for efficient homologous recombination DNA double-strand break repair.</text>
</comment>
<keyword evidence="3" id="KW-0479">Metal-binding</keyword>
<feature type="region of interest" description="Disordered" evidence="9">
    <location>
        <begin position="674"/>
        <end position="712"/>
    </location>
</feature>
<dbReference type="GO" id="GO:0007040">
    <property type="term" value="P:lysosome organization"/>
    <property type="evidence" value="ECO:0007669"/>
    <property type="project" value="UniProtKB-ARBA"/>
</dbReference>
<keyword evidence="4 8" id="KW-0863">Zinc-finger</keyword>
<evidence type="ECO:0000256" key="6">
    <source>
        <dbReference type="ARBA" id="ARBA00025962"/>
    </source>
</evidence>
<feature type="compositionally biased region" description="Polar residues" evidence="9">
    <location>
        <begin position="560"/>
        <end position="570"/>
    </location>
</feature>
<dbReference type="InterPro" id="IPR057946">
    <property type="entry name" value="TPR_ZFYVE26"/>
</dbReference>
<dbReference type="InterPro" id="IPR000306">
    <property type="entry name" value="Znf_FYVE"/>
</dbReference>
<keyword evidence="5" id="KW-0862">Zinc</keyword>
<organism evidence="11 15">
    <name type="scientific">Petromyzon marinus</name>
    <name type="common">Sea lamprey</name>
    <dbReference type="NCBI Taxonomy" id="7757"/>
    <lineage>
        <taxon>Eukaryota</taxon>
        <taxon>Metazoa</taxon>
        <taxon>Chordata</taxon>
        <taxon>Craniata</taxon>
        <taxon>Vertebrata</taxon>
        <taxon>Cyclostomata</taxon>
        <taxon>Hyperoartia</taxon>
        <taxon>Petromyzontiformes</taxon>
        <taxon>Petromyzontidae</taxon>
        <taxon>Petromyzon</taxon>
    </lineage>
</organism>
<dbReference type="PROSITE" id="PS50178">
    <property type="entry name" value="ZF_FYVE"/>
    <property type="match status" value="1"/>
</dbReference>
<dbReference type="InterPro" id="IPR013083">
    <property type="entry name" value="Znf_RING/FYVE/PHD"/>
</dbReference>
<evidence type="ECO:0000256" key="1">
    <source>
        <dbReference type="ARBA" id="ARBA00014373"/>
    </source>
</evidence>
<feature type="compositionally biased region" description="Polar residues" evidence="9">
    <location>
        <begin position="1821"/>
        <end position="1844"/>
    </location>
</feature>
<name>A0AAJ7SQM8_PETMA</name>
<dbReference type="Proteomes" id="UP001318040">
    <property type="component" value="Chromosome 6"/>
</dbReference>
<evidence type="ECO:0000256" key="2">
    <source>
        <dbReference type="ARBA" id="ARBA00022553"/>
    </source>
</evidence>
<dbReference type="GeneID" id="116939461"/>
<evidence type="ECO:0000256" key="7">
    <source>
        <dbReference type="ARBA" id="ARBA00044939"/>
    </source>
</evidence>
<feature type="compositionally biased region" description="Basic and acidic residues" evidence="9">
    <location>
        <begin position="884"/>
        <end position="894"/>
    </location>
</feature>
<evidence type="ECO:0000256" key="5">
    <source>
        <dbReference type="ARBA" id="ARBA00022833"/>
    </source>
</evidence>
<dbReference type="GO" id="GO:0032266">
    <property type="term" value="F:phosphatidylinositol-3-phosphate binding"/>
    <property type="evidence" value="ECO:0007669"/>
    <property type="project" value="InterPro"/>
</dbReference>
<gene>
    <name evidence="12 13 14 15" type="primary">ZFYVE26</name>
</gene>
<sequence>MHPFGNEEAYSAQELFSFFCRNLCNGRWELARACLPRLCENQASLGLDVAQLLEAVATQPHYFLGDCPYSANCLAMICLHELEHLKGGALEGPLRLLHQDVEFRLLLDSCSCQIPADVAQNLYHCFQQTHCLTGSEQHDPDVHLSKESKAFLQKIIDQDPWIGHAIISSLNAEMSHGSIHHPALQQLFVDSILGHLVELRKSSNSDNPSDTSDCKVREIRERLYSCVATLNLSAPARTVDLERLFLELHDACHGAESILSETRLLSCLLRQGNNFLVKHYCAVVDEEHRKKSVHENALFSAVEGDAAYGDLQEGEKMVLSLMSHPDRARTWKELYFYCIANGKHFLELIVMAALQLVKRGDLGTLGQLLSGELEPLCRLVLLLGWTHCSTPESARELLRTLHCDRGVHGDRLLANACNSLASQVDVLQWCIRKSSKNLSVQDLARHLHSQEQHSTLYQLHHLTDLLGLHEAEVLAVLLKPMVTDTEQDAETSSELPTLDQQRNVALFHSFCAMKHAISALCLKHLPSRRPSISHETNTSQTVTNRCSSNQDITEKDAERTTSSLEGQTSGECCPSPLDNAETNLNSLDCPVEDFSTIEWHFEQCHSHLKQISPPNLRLEVMENIFSLLFVTFEDLAGEGVGTESDSEEYVEDATFDQWAAESLESSVDILSCSPPDLDDQTSQARAELQKMSLQSSTLSNKSPTSHGTSAETSAKIDAEIADASQSNPQKVKAALKRFAFSLKRKSGFIVDEHSTHSILCLLEESLETIKDEGCPTQSTLQLVDSVVSSVSMDFFSHRLSRLSNYISEAHWRYRLIFANRCTGPHKGQDFSRELKRKRSKGKRSTQSQHKEWSECIKEAWNSDIPTSAAECSSGGSERTGQSRLNERSSSRQESRIIPLMLTPPESLLTACILQENYAQAQQVVAMFGLGSAQSLDELRFAEEYGARVAELQRLEVQAKAALPARRVPSPNEPLDVLQSIATAAAAGVASTSVVGSVERLLTLVPDYFPLPPALAEAADAGVGVPSRDAALLRRRLAECPPPALVAFDLACTRSTSWKTCRTLLEVAERRLLAGTVAESRGKKGDHKASTGTSIRGFPTFLKQVSKIINHTQPSGASDEADLSSHFNVSVSELLLACPGPLSAEHMETQLTDRARADCMLLRIFEAVGTQNVQGDVVAHLLKNWAKAPSGESESIRHLIKQLLKVMDPQEVLGQPTEPAPAYLHRLFDYLNVLSMIIIRSQGRETDSLANVKPTNTLVLLQKRPVELLSQLLFEEQTLPSRLEVLIKEECPPLALNLRRVILDCCCRPLPLGGASQSPANATLAAQVEAILHGAVGSCLPAQLELLRLSPGQKAEDTSESSQNVCQYSLTAVTLAYLKEVSPLLAMVACLTGDKRPGDKRKEKKNKKERPLEITSLRRELQHLMLNDFPVLHEYLSSTAALLGHPPTLRQMATEGQTKGEDLCECWPGCDCCPLLLCGLHDERSAAVIARAFEAAMSAQDWARALKLLDRFGREDAEWDRLRDALLCCAAATDKEGWRFLLMMRGSEVRARVALWGLERWPAEQCLDLLELCMSQGDTAPDLQEQLKLKHREITLYSTIQNFSILENCTSWTDVVKESIQDPARVLEGLLKVKKFAVCREWAQLYSVGADCLLKIVEEEVAHLLEKGDTEHAQHLLESLGEVQTCQSVCERLLEQFRSVTASHFLSDYLSTHFLPSMSPEQKKLTQTIWIGTQLLLDLPQSVHVHYQELVSAPMLLLEQLLMNMRVNWAEGAVRTLRTLLIGRFVDIASEDVDVLLSTYASKALEFPYVSQRSRSRQDSDGSTPDSGMSKFGSSPEATKSGSQASDKDGSSPDGSVGSIPGPRTSTPVERRARLAVRTNSWSPPATIPTKNDWVLDEKARVCMACQQEAFSMFNRRHHCRRCGRVVCTSCSSRTMVVDTYNSGPVRVCSQCYDYFHSDGPTEGESPIEGEPGQEEVTDSPLQIILQAVEDNVWSMSLNTSTSQRIREEFYYDQAPSASLCVALLKLHSNTVQCSHQLIEHCRELSLTLNEPEVDSVLVIGIMRNLLFNAKMMFSSAGHSQDLGVCDSYISRVDVLKILVSASYRLIPSLYDILRPSAVTRLRDQLIQDERYLLAIEVSTKCGLDTSGVWSAWGMACMRAGCLSSAREKFSRCMRPPPDLNQTSMGSTVLQEVVQHLESIMPGSLSMDDDVMASLNELELLLKVEGSPVVAPHSPKAPPRDTRLEECLFYLQHYGTYLALVSFYGRHSRYHEALTFLLEKNCAEHVFVEGLLVPCLGKGQLDVLEKHLEELDPSLQRWRKYLIAACKSMDNKNMPNVLYALQCFMKDNVRAAMTCINFFRKGANSYAELATRLDFLERAKNHLNVALSEQQVKAPTSGPAVSRILPGSSSTPSQNAPFTLKMSKIQLSRNIRRIELQVEVTRFLSQYDTARAKPPPTLFDDNNVKSEVAGLLMLSGGNVEVGFGNAFRIIQEFQLPALTVYTRVARRLVEERQLHEVETLLRNVSESGSADPSDCDSIALDTVRAVAAATAAQPGTGQLQVKEIENLIMKIKNNSAKIEAHLLCGKLRAAYLVAVKLPSRDASRWVETIRKRAAELEQAVMVELCERWLSTHGDTAPPPGQSKT</sequence>
<proteinExistence type="predicted"/>
<evidence type="ECO:0000256" key="3">
    <source>
        <dbReference type="ARBA" id="ARBA00022723"/>
    </source>
</evidence>
<dbReference type="GO" id="GO:0000281">
    <property type="term" value="P:mitotic cytokinesis"/>
    <property type="evidence" value="ECO:0007669"/>
    <property type="project" value="InterPro"/>
</dbReference>
<evidence type="ECO:0000313" key="13">
    <source>
        <dbReference type="RefSeq" id="XP_032803740.1"/>
    </source>
</evidence>
<accession>A0AAJ7SQM8</accession>
<dbReference type="GO" id="GO:0008270">
    <property type="term" value="F:zinc ion binding"/>
    <property type="evidence" value="ECO:0007669"/>
    <property type="project" value="UniProtKB-KW"/>
</dbReference>
<dbReference type="InterPro" id="IPR017455">
    <property type="entry name" value="Znf_FYVE-rel"/>
</dbReference>
<dbReference type="InterPro" id="IPR011011">
    <property type="entry name" value="Znf_FYVE_PHD"/>
</dbReference>